<organism evidence="1 2">
    <name type="scientific">Dyadobacter arcticus</name>
    <dbReference type="NCBI Taxonomy" id="1078754"/>
    <lineage>
        <taxon>Bacteria</taxon>
        <taxon>Pseudomonadati</taxon>
        <taxon>Bacteroidota</taxon>
        <taxon>Cytophagia</taxon>
        <taxon>Cytophagales</taxon>
        <taxon>Spirosomataceae</taxon>
        <taxon>Dyadobacter</taxon>
    </lineage>
</organism>
<dbReference type="NCBIfam" id="TIGR04183">
    <property type="entry name" value="Por_Secre_tail"/>
    <property type="match status" value="1"/>
</dbReference>
<evidence type="ECO:0000313" key="2">
    <source>
        <dbReference type="Proteomes" id="UP001179181"/>
    </source>
</evidence>
<accession>A0ABX0UJ39</accession>
<reference evidence="1 2" key="1">
    <citation type="submission" date="2020-03" db="EMBL/GenBank/DDBJ databases">
        <title>Genomic Encyclopedia of Type Strains, Phase IV (KMG-IV): sequencing the most valuable type-strain genomes for metagenomic binning, comparative biology and taxonomic classification.</title>
        <authorList>
            <person name="Goeker M."/>
        </authorList>
    </citation>
    <scope>NUCLEOTIDE SEQUENCE [LARGE SCALE GENOMIC DNA]</scope>
    <source>
        <strain evidence="1 2">DSM 102865</strain>
    </source>
</reference>
<protein>
    <recommendedName>
        <fullName evidence="3">T9SS type A sorting domain-containing protein</fullName>
    </recommendedName>
</protein>
<dbReference type="InterPro" id="IPR013783">
    <property type="entry name" value="Ig-like_fold"/>
</dbReference>
<keyword evidence="2" id="KW-1185">Reference proteome</keyword>
<dbReference type="InterPro" id="IPR026444">
    <property type="entry name" value="Secre_tail"/>
</dbReference>
<sequence>MTSMLYANAQSFSGGPPASKNKLPYFHKTYKSPTQLRAEEMVTRTRPGYYTDTYTLVNGNLVKSKSSALRTAATCENNYLCSSEALPATLISFKGTRLDATKVKLYWETSSETNNRGFDVERSETGTGDFAMVGTIDGSGDTYHTKKYEMTDLNNSPEMSYYRLKQVDYDGKFTYSRIIAIAGLKEELTVTAIPNPARISDMYLQIKGGKITEVELVVVDVKGVVVYRNEHVAPNAARQISLRQIPGLIAGLYHAKVISKEGTSTVAFVVTK</sequence>
<dbReference type="Gene3D" id="2.60.40.10">
    <property type="entry name" value="Immunoglobulins"/>
    <property type="match status" value="1"/>
</dbReference>
<gene>
    <name evidence="1" type="ORF">FHS68_002116</name>
</gene>
<proteinExistence type="predicted"/>
<dbReference type="Proteomes" id="UP001179181">
    <property type="component" value="Unassembled WGS sequence"/>
</dbReference>
<comment type="caution">
    <text evidence="1">The sequence shown here is derived from an EMBL/GenBank/DDBJ whole genome shotgun (WGS) entry which is preliminary data.</text>
</comment>
<dbReference type="EMBL" id="JAASQJ010000002">
    <property type="protein sequence ID" value="NIJ52946.1"/>
    <property type="molecule type" value="Genomic_DNA"/>
</dbReference>
<name>A0ABX0UJ39_9BACT</name>
<evidence type="ECO:0008006" key="3">
    <source>
        <dbReference type="Google" id="ProtNLM"/>
    </source>
</evidence>
<dbReference type="RefSeq" id="WP_167269737.1">
    <property type="nucleotide sequence ID" value="NZ_JAASQJ010000002.1"/>
</dbReference>
<evidence type="ECO:0000313" key="1">
    <source>
        <dbReference type="EMBL" id="NIJ52946.1"/>
    </source>
</evidence>